<comment type="caution">
    <text evidence="1">The sequence shown here is derived from an EMBL/GenBank/DDBJ whole genome shotgun (WGS) entry which is preliminary data.</text>
</comment>
<proteinExistence type="predicted"/>
<reference evidence="1 2" key="1">
    <citation type="submission" date="2019-08" db="EMBL/GenBank/DDBJ databases">
        <title>Draft genome sequences of two oriental melons (Cucumis melo L. var makuwa).</title>
        <authorList>
            <person name="Kwon S.-Y."/>
        </authorList>
    </citation>
    <scope>NUCLEOTIDE SEQUENCE [LARGE SCALE GENOMIC DNA]</scope>
    <source>
        <strain evidence="2">cv. SW 3</strain>
        <tissue evidence="1">Leaf</tissue>
    </source>
</reference>
<gene>
    <name evidence="1" type="ORF">E6C27_scaffold39G00580</name>
</gene>
<sequence length="165" mass="18809">MRKIFAAIAISGSNNLTFLKELVDGYFQGVENHNQMCFSILLQSTKDAQLMEAKGFVKTLRLDENCILEETSTVQRRLARLSAKEAKLEAKLKVVRTESTKLSDIISKNEIELKQKQHEISKTCEEIDKHECAPIIEDVDAKMLSALRESLKNTLEELKNLKWTP</sequence>
<evidence type="ECO:0000313" key="2">
    <source>
        <dbReference type="Proteomes" id="UP000321393"/>
    </source>
</evidence>
<name>A0A5A7UZR8_CUCMM</name>
<evidence type="ECO:0000313" key="1">
    <source>
        <dbReference type="EMBL" id="KAA0060137.1"/>
    </source>
</evidence>
<accession>A0A5A7UZR8</accession>
<dbReference type="AlphaFoldDB" id="A0A5A7UZR8"/>
<dbReference type="Proteomes" id="UP000321393">
    <property type="component" value="Unassembled WGS sequence"/>
</dbReference>
<protein>
    <submittedName>
        <fullName evidence="1">Uncharacterized protein</fullName>
    </submittedName>
</protein>
<dbReference type="EMBL" id="SSTE01005744">
    <property type="protein sequence ID" value="KAA0060137.1"/>
    <property type="molecule type" value="Genomic_DNA"/>
</dbReference>
<organism evidence="1 2">
    <name type="scientific">Cucumis melo var. makuwa</name>
    <name type="common">Oriental melon</name>
    <dbReference type="NCBI Taxonomy" id="1194695"/>
    <lineage>
        <taxon>Eukaryota</taxon>
        <taxon>Viridiplantae</taxon>
        <taxon>Streptophyta</taxon>
        <taxon>Embryophyta</taxon>
        <taxon>Tracheophyta</taxon>
        <taxon>Spermatophyta</taxon>
        <taxon>Magnoliopsida</taxon>
        <taxon>eudicotyledons</taxon>
        <taxon>Gunneridae</taxon>
        <taxon>Pentapetalae</taxon>
        <taxon>rosids</taxon>
        <taxon>fabids</taxon>
        <taxon>Cucurbitales</taxon>
        <taxon>Cucurbitaceae</taxon>
        <taxon>Benincaseae</taxon>
        <taxon>Cucumis</taxon>
    </lineage>
</organism>